<gene>
    <name evidence="9" type="ORF">B0H63DRAFT_425804</name>
</gene>
<dbReference type="InterPro" id="IPR001214">
    <property type="entry name" value="SET_dom"/>
</dbReference>
<feature type="compositionally biased region" description="Basic and acidic residues" evidence="6">
    <location>
        <begin position="1208"/>
        <end position="1217"/>
    </location>
</feature>
<dbReference type="Pfam" id="PF18600">
    <property type="entry name" value="Ezh2_MCSS_fung"/>
    <property type="match status" value="1"/>
</dbReference>
<dbReference type="PANTHER" id="PTHR45747:SF4">
    <property type="entry name" value="HISTONE-LYSINE N-METHYLTRANSFERASE E(Z)"/>
    <property type="match status" value="1"/>
</dbReference>
<feature type="compositionally biased region" description="Basic residues" evidence="6">
    <location>
        <begin position="998"/>
        <end position="1016"/>
    </location>
</feature>
<feature type="domain" description="SET" evidence="7">
    <location>
        <begin position="766"/>
        <end position="895"/>
    </location>
</feature>
<feature type="domain" description="CXC" evidence="8">
    <location>
        <begin position="629"/>
        <end position="751"/>
    </location>
</feature>
<feature type="compositionally biased region" description="Basic and acidic residues" evidence="6">
    <location>
        <begin position="1043"/>
        <end position="1052"/>
    </location>
</feature>
<keyword evidence="2" id="KW-0808">Transferase</keyword>
<evidence type="ECO:0000313" key="10">
    <source>
        <dbReference type="Proteomes" id="UP001285441"/>
    </source>
</evidence>
<dbReference type="InterPro" id="IPR048360">
    <property type="entry name" value="Ezh2_CXC_fung"/>
</dbReference>
<evidence type="ECO:0000256" key="2">
    <source>
        <dbReference type="ARBA" id="ARBA00022679"/>
    </source>
</evidence>
<dbReference type="SUPFAM" id="SSF82199">
    <property type="entry name" value="SET domain"/>
    <property type="match status" value="1"/>
</dbReference>
<dbReference type="Pfam" id="PF18601">
    <property type="entry name" value="EZH2_N"/>
    <property type="match status" value="1"/>
</dbReference>
<keyword evidence="10" id="KW-1185">Reference proteome</keyword>
<feature type="compositionally biased region" description="Low complexity" evidence="6">
    <location>
        <begin position="1173"/>
        <end position="1193"/>
    </location>
</feature>
<dbReference type="EMBL" id="JAULSW010000001">
    <property type="protein sequence ID" value="KAK3393795.1"/>
    <property type="molecule type" value="Genomic_DNA"/>
</dbReference>
<feature type="compositionally biased region" description="Basic residues" evidence="6">
    <location>
        <begin position="923"/>
        <end position="932"/>
    </location>
</feature>
<keyword evidence="3" id="KW-0949">S-adenosyl-L-methionine</keyword>
<keyword evidence="1" id="KW-0489">Methyltransferase</keyword>
<dbReference type="Pfam" id="PF21509">
    <property type="entry name" value="Ezh2-like__CXC_fung"/>
    <property type="match status" value="1"/>
</dbReference>
<dbReference type="Gene3D" id="2.170.270.10">
    <property type="entry name" value="SET domain"/>
    <property type="match status" value="1"/>
</dbReference>
<evidence type="ECO:0000259" key="8">
    <source>
        <dbReference type="PROSITE" id="PS51633"/>
    </source>
</evidence>
<feature type="compositionally biased region" description="Low complexity" evidence="6">
    <location>
        <begin position="1135"/>
        <end position="1151"/>
    </location>
</feature>
<evidence type="ECO:0000256" key="3">
    <source>
        <dbReference type="ARBA" id="ARBA00022691"/>
    </source>
</evidence>
<dbReference type="PROSITE" id="PS50280">
    <property type="entry name" value="SET"/>
    <property type="match status" value="1"/>
</dbReference>
<dbReference type="InterPro" id="IPR040968">
    <property type="entry name" value="EZH2_MCSS_fung"/>
</dbReference>
<dbReference type="Proteomes" id="UP001285441">
    <property type="component" value="Unassembled WGS sequence"/>
</dbReference>
<organism evidence="9 10">
    <name type="scientific">Podospora didyma</name>
    <dbReference type="NCBI Taxonomy" id="330526"/>
    <lineage>
        <taxon>Eukaryota</taxon>
        <taxon>Fungi</taxon>
        <taxon>Dikarya</taxon>
        <taxon>Ascomycota</taxon>
        <taxon>Pezizomycotina</taxon>
        <taxon>Sordariomycetes</taxon>
        <taxon>Sordariomycetidae</taxon>
        <taxon>Sordariales</taxon>
        <taxon>Podosporaceae</taxon>
        <taxon>Podospora</taxon>
    </lineage>
</organism>
<dbReference type="InterPro" id="IPR040595">
    <property type="entry name" value="EZH2_N"/>
</dbReference>
<dbReference type="GO" id="GO:0046976">
    <property type="term" value="F:histone H3K27 methyltransferase activity"/>
    <property type="evidence" value="ECO:0007669"/>
    <property type="project" value="TreeGrafter"/>
</dbReference>
<evidence type="ECO:0000259" key="7">
    <source>
        <dbReference type="PROSITE" id="PS50280"/>
    </source>
</evidence>
<dbReference type="SMART" id="SM00317">
    <property type="entry name" value="SET"/>
    <property type="match status" value="1"/>
</dbReference>
<dbReference type="InterPro" id="IPR046341">
    <property type="entry name" value="SET_dom_sf"/>
</dbReference>
<reference evidence="9" key="1">
    <citation type="journal article" date="2023" name="Mol. Phylogenet. Evol.">
        <title>Genome-scale phylogeny and comparative genomics of the fungal order Sordariales.</title>
        <authorList>
            <person name="Hensen N."/>
            <person name="Bonometti L."/>
            <person name="Westerberg I."/>
            <person name="Brannstrom I.O."/>
            <person name="Guillou S."/>
            <person name="Cros-Aarteil S."/>
            <person name="Calhoun S."/>
            <person name="Haridas S."/>
            <person name="Kuo A."/>
            <person name="Mondo S."/>
            <person name="Pangilinan J."/>
            <person name="Riley R."/>
            <person name="LaButti K."/>
            <person name="Andreopoulos B."/>
            <person name="Lipzen A."/>
            <person name="Chen C."/>
            <person name="Yan M."/>
            <person name="Daum C."/>
            <person name="Ng V."/>
            <person name="Clum A."/>
            <person name="Steindorff A."/>
            <person name="Ohm R.A."/>
            <person name="Martin F."/>
            <person name="Silar P."/>
            <person name="Natvig D.O."/>
            <person name="Lalanne C."/>
            <person name="Gautier V."/>
            <person name="Ament-Velasquez S.L."/>
            <person name="Kruys A."/>
            <person name="Hutchinson M.I."/>
            <person name="Powell A.J."/>
            <person name="Barry K."/>
            <person name="Miller A.N."/>
            <person name="Grigoriev I.V."/>
            <person name="Debuchy R."/>
            <person name="Gladieux P."/>
            <person name="Hiltunen Thoren M."/>
            <person name="Johannesson H."/>
        </authorList>
    </citation>
    <scope>NUCLEOTIDE SEQUENCE</scope>
    <source>
        <strain evidence="9">CBS 232.78</strain>
    </source>
</reference>
<dbReference type="InterPro" id="IPR026489">
    <property type="entry name" value="CXC_dom"/>
</dbReference>
<feature type="compositionally biased region" description="Acidic residues" evidence="6">
    <location>
        <begin position="981"/>
        <end position="994"/>
    </location>
</feature>
<feature type="compositionally biased region" description="Basic residues" evidence="6">
    <location>
        <begin position="1093"/>
        <end position="1112"/>
    </location>
</feature>
<reference evidence="9" key="2">
    <citation type="submission" date="2023-06" db="EMBL/GenBank/DDBJ databases">
        <authorList>
            <consortium name="Lawrence Berkeley National Laboratory"/>
            <person name="Haridas S."/>
            <person name="Hensen N."/>
            <person name="Bonometti L."/>
            <person name="Westerberg I."/>
            <person name="Brannstrom I.O."/>
            <person name="Guillou S."/>
            <person name="Cros-Aarteil S."/>
            <person name="Calhoun S."/>
            <person name="Kuo A."/>
            <person name="Mondo S."/>
            <person name="Pangilinan J."/>
            <person name="Riley R."/>
            <person name="LaButti K."/>
            <person name="Andreopoulos B."/>
            <person name="Lipzen A."/>
            <person name="Chen C."/>
            <person name="Yanf M."/>
            <person name="Daum C."/>
            <person name="Ng V."/>
            <person name="Clum A."/>
            <person name="Steindorff A."/>
            <person name="Ohm R."/>
            <person name="Martin F."/>
            <person name="Silar P."/>
            <person name="Natvig D."/>
            <person name="Lalanne C."/>
            <person name="Gautier V."/>
            <person name="Ament-velasquez S.L."/>
            <person name="Kruys A."/>
            <person name="Hutchinson M.I."/>
            <person name="Powell A.J."/>
            <person name="Barry K."/>
            <person name="Miller A.N."/>
            <person name="Grigoriev I.V."/>
            <person name="Debuchy R."/>
            <person name="Gladieux P."/>
            <person name="Thoren M.H."/>
            <person name="Johannesson H."/>
        </authorList>
    </citation>
    <scope>NUCLEOTIDE SEQUENCE</scope>
    <source>
        <strain evidence="9">CBS 232.78</strain>
    </source>
</reference>
<feature type="compositionally biased region" description="Polar residues" evidence="6">
    <location>
        <begin position="134"/>
        <end position="167"/>
    </location>
</feature>
<evidence type="ECO:0008006" key="11">
    <source>
        <dbReference type="Google" id="ProtNLM"/>
    </source>
</evidence>
<name>A0AAE0P6D7_9PEZI</name>
<protein>
    <recommendedName>
        <fullName evidence="11">Histone-lysine N-methyltransferase EZH2</fullName>
    </recommendedName>
</protein>
<dbReference type="GO" id="GO:0031507">
    <property type="term" value="P:heterochromatin formation"/>
    <property type="evidence" value="ECO:0007669"/>
    <property type="project" value="TreeGrafter"/>
</dbReference>
<feature type="region of interest" description="Disordered" evidence="6">
    <location>
        <begin position="908"/>
        <end position="1228"/>
    </location>
</feature>
<comment type="caution">
    <text evidence="9">The sequence shown here is derived from an EMBL/GenBank/DDBJ whole genome shotgun (WGS) entry which is preliminary data.</text>
</comment>
<dbReference type="GO" id="GO:0005634">
    <property type="term" value="C:nucleus"/>
    <property type="evidence" value="ECO:0007669"/>
    <property type="project" value="TreeGrafter"/>
</dbReference>
<dbReference type="InterPro" id="IPR045318">
    <property type="entry name" value="EZH1/2-like"/>
</dbReference>
<keyword evidence="4" id="KW-0805">Transcription regulation</keyword>
<keyword evidence="5" id="KW-0804">Transcription</keyword>
<evidence type="ECO:0000256" key="5">
    <source>
        <dbReference type="ARBA" id="ARBA00023163"/>
    </source>
</evidence>
<evidence type="ECO:0000256" key="6">
    <source>
        <dbReference type="SAM" id="MobiDB-lite"/>
    </source>
</evidence>
<dbReference type="PROSITE" id="PS51633">
    <property type="entry name" value="CXC"/>
    <property type="match status" value="1"/>
</dbReference>
<evidence type="ECO:0000313" key="9">
    <source>
        <dbReference type="EMBL" id="KAK3393795.1"/>
    </source>
</evidence>
<dbReference type="GO" id="GO:0032259">
    <property type="term" value="P:methylation"/>
    <property type="evidence" value="ECO:0007669"/>
    <property type="project" value="UniProtKB-KW"/>
</dbReference>
<accession>A0AAE0P6D7</accession>
<feature type="region of interest" description="Disordered" evidence="6">
    <location>
        <begin position="131"/>
        <end position="167"/>
    </location>
</feature>
<dbReference type="PANTHER" id="PTHR45747">
    <property type="entry name" value="HISTONE-LYSINE N-METHYLTRANSFERASE E(Z)"/>
    <property type="match status" value="1"/>
</dbReference>
<feature type="compositionally biased region" description="Polar residues" evidence="6">
    <location>
        <begin position="52"/>
        <end position="67"/>
    </location>
</feature>
<sequence>MPSIFDPIDLTGDTSSDSAGEEVVVITTTLFENKVSDTVECRPISSVRLPRNQPTLPWNRLSQTRDYSTPPAEATAPTPAPAQENKSPHDALSAAATKRTPADSPEPNPPARRELTPTKFVESFEAAVEDASFRPSSSLSNLQHLTPQSSERPPQVHQTPKANGSNTLDWNVEKIAAKLTTFAEAIGPGHARLVEFMLEETEKKAPQARHLSIIDDFADMKSTAIDPNNSQPDSGAMTFKIKQHTGDFGKAKGQGRKVMCPVVCIKSDKAAVPGYRFHHVEIRKNVLTPNTMLNFVPHLRDVDPNSAEETMYSNWLLELEKMDSTCGFKTQDRLQKPARRERNEHAATLSMYLESWLQKLAIPGCTKSSLIRYMATQKENSHGITPQQKSNILDSYGDDMAPQALQAAALFTEAFDRVFNDSQKKPRVTLESILSLETDLENILENKRAKEMPVSQKPGDTDLISRLEHNLGSYWVLGCMICFSHDCEHGDFDKDNQKRTFSVEVTGGFEQALRDKWVAQIDAQRAAQSNGAFNMSIHQPCDKECYRTHDTGNPDSPVEPWTERESQVLETVFGSLGYSQTLKPYCFVAAVLNRKCWDVYRKFKDMNISLPDIAPTEVTKIKPVSWYDRKRKQLLGDWQDYTSAHEVSRAVLVDPCSHDGPCTAANECGCVVSYGRPVLCDRFCHCTAETCALKFTGCACHSSGKTCYQRQKEGKPCICVQLNRECDPALCVGCGARERADPENAYDEHLHSHGCQNVALQRGATRAVLLGKSQLDGCGYGLFAAEDIPADAFVMEYTGELISNDEGVRREARRGDVFSEHTSASYIFTLLEEEGIWVDAAIYGNLSRYINHASEFDRKACNITPVILYVNGEYRIKFNTLRDIKAGEELFFNYGDNFPNLTKKLLENENKDDNNAATSSQKEKRRQRRGPARKTTGDANGEDIDFPPLPKAKRGKARKVAPDPAADSADEDLFDTAIIPLEDDDDEMADDWEEPTPKRRKKRGGRRPGAGRKKKQPVVSNPDGMDLDAPHDEISDSQEGGDSPDKGDDTPTRHRHPYYRSSTHLSELDPEASPGAATQNLLNRLRDVQLVKKPSKRGGARPGAGRKPKHPRPTPNGTPRKGDAKKGGHKGGSGASSNSSSASKANGSEANNAEDSDDAPLMETVRNRAEQPSGFRGSNGSFSTSGSGSFASGSGSGPEPVATGRKRKADEIAHDSEDRQDEDAGTIRAATNSTLVVAIAGGSGSGPYRQDHFQPIMDYASASGGGSASGDFDDDESITDRSARKRQKPLRYRFDEES</sequence>
<dbReference type="Pfam" id="PF00856">
    <property type="entry name" value="SET"/>
    <property type="match status" value="1"/>
</dbReference>
<feature type="region of interest" description="Disordered" evidence="6">
    <location>
        <begin position="49"/>
        <end position="116"/>
    </location>
</feature>
<dbReference type="GO" id="GO:0003682">
    <property type="term" value="F:chromatin binding"/>
    <property type="evidence" value="ECO:0007669"/>
    <property type="project" value="TreeGrafter"/>
</dbReference>
<feature type="region of interest" description="Disordered" evidence="6">
    <location>
        <begin position="1258"/>
        <end position="1298"/>
    </location>
</feature>
<evidence type="ECO:0000256" key="4">
    <source>
        <dbReference type="ARBA" id="ARBA00023015"/>
    </source>
</evidence>
<proteinExistence type="predicted"/>
<evidence type="ECO:0000256" key="1">
    <source>
        <dbReference type="ARBA" id="ARBA00022603"/>
    </source>
</evidence>